<dbReference type="GO" id="GO:0006351">
    <property type="term" value="P:DNA-templated transcription"/>
    <property type="evidence" value="ECO:0007669"/>
    <property type="project" value="InterPro"/>
</dbReference>
<feature type="domain" description="Zn(2)-C6 fungal-type" evidence="17">
    <location>
        <begin position="15"/>
        <end position="45"/>
    </location>
</feature>
<keyword evidence="10" id="KW-0805">Transcription regulation</keyword>
<keyword evidence="7 16" id="KW-0812">Transmembrane</keyword>
<dbReference type="PANTHER" id="PTHR20661">
    <property type="entry name" value="PHOSPHATIDYLINOSITOL-GLYCAN BIOSYNTHESIS CLASS W PROTEIN"/>
    <property type="match status" value="1"/>
</dbReference>
<evidence type="ECO:0000256" key="6">
    <source>
        <dbReference type="ARBA" id="ARBA00022502"/>
    </source>
</evidence>
<evidence type="ECO:0000256" key="5">
    <source>
        <dbReference type="ARBA" id="ARBA00014495"/>
    </source>
</evidence>
<comment type="subcellular location">
    <subcellularLocation>
        <location evidence="2">Endoplasmic reticulum membrane</location>
        <topology evidence="2">Multi-pass membrane protein</topology>
    </subcellularLocation>
</comment>
<evidence type="ECO:0000256" key="7">
    <source>
        <dbReference type="ARBA" id="ARBA00022692"/>
    </source>
</evidence>
<accession>A0A177FDY9</accession>
<evidence type="ECO:0000256" key="12">
    <source>
        <dbReference type="ARBA" id="ARBA00023136"/>
    </source>
</evidence>
<keyword evidence="6" id="KW-0337">GPI-anchor biosynthesis</keyword>
<reference evidence="18 19" key="1">
    <citation type="submission" date="2016-03" db="EMBL/GenBank/DDBJ databases">
        <title>Draft genome sequence of the Fonsecaea monophora CBS 269.37.</title>
        <authorList>
            <person name="Bombassaro A."/>
            <person name="Vinicius W.A."/>
            <person name="De Hoog S."/>
            <person name="Sun J."/>
            <person name="Souza E.M."/>
            <person name="Raittz R.T."/>
            <person name="Costa F."/>
            <person name="Leao A.C."/>
            <person name="Tadra-Sfeir M.Z."/>
            <person name="Baura V."/>
            <person name="Balsanelli E."/>
            <person name="Pedrosa F.O."/>
            <person name="Moreno L.F."/>
            <person name="Steffens M.B."/>
            <person name="Xi L."/>
            <person name="Bocca A.L."/>
            <person name="Felipe M.S."/>
            <person name="Teixeira M."/>
            <person name="Telles Filho F.Q."/>
            <person name="Azevedo C.M."/>
            <person name="Gomes R."/>
            <person name="Vicente V.A."/>
        </authorList>
    </citation>
    <scope>NUCLEOTIDE SEQUENCE [LARGE SCALE GENOMIC DNA]</scope>
    <source>
        <strain evidence="18 19">CBS 269.37</strain>
    </source>
</reference>
<keyword evidence="14" id="KW-0539">Nucleus</keyword>
<name>A0A177FDY9_9EURO</name>
<dbReference type="GO" id="GO:0000981">
    <property type="term" value="F:DNA-binding transcription factor activity, RNA polymerase II-specific"/>
    <property type="evidence" value="ECO:0007669"/>
    <property type="project" value="InterPro"/>
</dbReference>
<dbReference type="UniPathway" id="UPA00196"/>
<proteinExistence type="inferred from homology"/>
<dbReference type="GO" id="GO:0006506">
    <property type="term" value="P:GPI anchor biosynthetic process"/>
    <property type="evidence" value="ECO:0007669"/>
    <property type="project" value="UniProtKB-UniPathway"/>
</dbReference>
<dbReference type="GO" id="GO:0008270">
    <property type="term" value="F:zinc ion binding"/>
    <property type="evidence" value="ECO:0007669"/>
    <property type="project" value="InterPro"/>
</dbReference>
<evidence type="ECO:0000313" key="19">
    <source>
        <dbReference type="Proteomes" id="UP000077002"/>
    </source>
</evidence>
<dbReference type="InterPro" id="IPR036864">
    <property type="entry name" value="Zn2-C6_fun-type_DNA-bd_sf"/>
</dbReference>
<feature type="transmembrane region" description="Helical" evidence="16">
    <location>
        <begin position="897"/>
        <end position="915"/>
    </location>
</feature>
<dbReference type="Gene3D" id="4.10.240.10">
    <property type="entry name" value="Zn(2)-C6 fungal-type DNA-binding domain"/>
    <property type="match status" value="1"/>
</dbReference>
<dbReference type="InterPro" id="IPR009447">
    <property type="entry name" value="PIGW/GWT1"/>
</dbReference>
<feature type="region of interest" description="Disordered" evidence="15">
    <location>
        <begin position="622"/>
        <end position="655"/>
    </location>
</feature>
<dbReference type="SUPFAM" id="SSF57701">
    <property type="entry name" value="Zn2/Cys6 DNA-binding domain"/>
    <property type="match status" value="1"/>
</dbReference>
<dbReference type="InterPro" id="IPR007219">
    <property type="entry name" value="XnlR_reg_dom"/>
</dbReference>
<evidence type="ECO:0000256" key="10">
    <source>
        <dbReference type="ARBA" id="ARBA00023015"/>
    </source>
</evidence>
<dbReference type="InterPro" id="IPR001138">
    <property type="entry name" value="Zn2Cys6_DnaBD"/>
</dbReference>
<organism evidence="18 19">
    <name type="scientific">Fonsecaea monophora</name>
    <dbReference type="NCBI Taxonomy" id="254056"/>
    <lineage>
        <taxon>Eukaryota</taxon>
        <taxon>Fungi</taxon>
        <taxon>Dikarya</taxon>
        <taxon>Ascomycota</taxon>
        <taxon>Pezizomycotina</taxon>
        <taxon>Eurotiomycetes</taxon>
        <taxon>Chaetothyriomycetidae</taxon>
        <taxon>Chaetothyriales</taxon>
        <taxon>Herpotrichiellaceae</taxon>
        <taxon>Fonsecaea</taxon>
    </lineage>
</organism>
<dbReference type="GO" id="GO:0005789">
    <property type="term" value="C:endoplasmic reticulum membrane"/>
    <property type="evidence" value="ECO:0007669"/>
    <property type="project" value="UniProtKB-SubCell"/>
</dbReference>
<dbReference type="EMBL" id="LVKK01000019">
    <property type="protein sequence ID" value="OAG41966.1"/>
    <property type="molecule type" value="Genomic_DNA"/>
</dbReference>
<evidence type="ECO:0000256" key="15">
    <source>
        <dbReference type="SAM" id="MobiDB-lite"/>
    </source>
</evidence>
<dbReference type="Pfam" id="PF00172">
    <property type="entry name" value="Zn_clus"/>
    <property type="match status" value="1"/>
</dbReference>
<feature type="transmembrane region" description="Helical" evidence="16">
    <location>
        <begin position="574"/>
        <end position="594"/>
    </location>
</feature>
<dbReference type="OrthoDB" id="270167at2759"/>
<feature type="transmembrane region" description="Helical" evidence="16">
    <location>
        <begin position="812"/>
        <end position="836"/>
    </location>
</feature>
<dbReference type="SMART" id="SM00066">
    <property type="entry name" value="GAL4"/>
    <property type="match status" value="1"/>
</dbReference>
<feature type="transmembrane region" description="Helical" evidence="16">
    <location>
        <begin position="675"/>
        <end position="692"/>
    </location>
</feature>
<protein>
    <recommendedName>
        <fullName evidence="5">GPI-anchored wall transfer protein 1</fullName>
    </recommendedName>
</protein>
<dbReference type="PROSITE" id="PS50048">
    <property type="entry name" value="ZN2_CY6_FUNGAL_2"/>
    <property type="match status" value="1"/>
</dbReference>
<feature type="transmembrane region" description="Helical" evidence="16">
    <location>
        <begin position="978"/>
        <end position="1001"/>
    </location>
</feature>
<feature type="transmembrane region" description="Helical" evidence="16">
    <location>
        <begin position="704"/>
        <end position="726"/>
    </location>
</feature>
<dbReference type="Pfam" id="PF06423">
    <property type="entry name" value="GWT1"/>
    <property type="match status" value="1"/>
</dbReference>
<keyword evidence="8" id="KW-0479">Metal-binding</keyword>
<feature type="compositionally biased region" description="Low complexity" evidence="15">
    <location>
        <begin position="622"/>
        <end position="634"/>
    </location>
</feature>
<sequence>MDVDTADQPDKAPQACVSCRKQKRKCDKLLPSCSLCTRMSRPCDYSETAPIPTSEDFAMMRQKIADLEARLEGRRSEGWHGPMRSFSRSPGTGSEAGFATDSNVTFPPAFFLDAEVYAEAQMTIPRPNIAVPPEVAATVGVSILDIQDIVDRYFANIHTWLPFISKKRMQLTLSNPALELTLDLALLLLSMKLVLQVPQGDSQSIRSPLYNLTKSYATMVESSGLMSLQLLQANILIATYELGHAVYPAAYLSTGHCARLGHALGLNDRKRAPQMLKKKSGSWAELEEFKRTWWATMLLDRYVQLYPYTDLKLTFGGDDDLWDEGHITTSEPLYVTSPTNVKAGAFTRTCQATHLMGRLVRLLNDKMLDAPMRFSEAIQLHRTLQALANLLPNDVHHVPERYGTPLALCYSSLMHLCDPFACTESNHGFHTVEETEMQTIAIAGLKSVASDVLRFSQLWHMGMLSNPAAASPLLGVREMGDAYHVLRKVLETMSSRWAVAQQYLILLDLSKEHLLAAMATTAAASYKARKEAFVSNLYGSSLTEINLVTLVAAAAVFLWTALQKNYSFFTPSSPVALLADFLLNVCAILFAITLYSSAPLALNVFLITPAVLLVFLKTGAQSTTSSDGSANSSARKPRKPANVDPSVVSGSETSNSNASLTLPVRPFLTHYRGSMLVVTCLAILAVDFPIFPRRYAKVETWGTSLMDLGVGSFVFSAGVVSARAVVRVRFSDQASPQTTSSNFGSRFIKAFRHSIPLLILGFIRLYSVKGLDYAEHVTEYGVHWNFFFTLALLPPSVEISDSLSRAFKSYEVFALTLAVVYELVLDNTDLLSYILISPRGPGLLSKNREGVFSFTGYLAIFLAGRGTGILLVRFNEPVPKVTKQSSPSDVTRRERKLVLRGLFVMSLVYGFLYWATTSIHMFSLTVSRRLANLPYVLWVVAFNNAQLFLFGLVEDFGPIFSYNPEDKDRVRSATSRILAVYNNNGLVVFLIANLLTGLVNLTFNTLDMPPLEAMGLLIVYAVMVTGVALGLDKSGVKIKL</sequence>
<dbReference type="CDD" id="cd12148">
    <property type="entry name" value="fungal_TF_MHR"/>
    <property type="match status" value="1"/>
</dbReference>
<feature type="transmembrane region" description="Helical" evidence="16">
    <location>
        <begin position="935"/>
        <end position="957"/>
    </location>
</feature>
<evidence type="ECO:0000313" key="18">
    <source>
        <dbReference type="EMBL" id="OAG41966.1"/>
    </source>
</evidence>
<feature type="transmembrane region" description="Helical" evidence="16">
    <location>
        <begin position="856"/>
        <end position="876"/>
    </location>
</feature>
<dbReference type="GO" id="GO:0072659">
    <property type="term" value="P:protein localization to plasma membrane"/>
    <property type="evidence" value="ECO:0007669"/>
    <property type="project" value="TreeGrafter"/>
</dbReference>
<evidence type="ECO:0000256" key="4">
    <source>
        <dbReference type="ARBA" id="ARBA00007559"/>
    </source>
</evidence>
<evidence type="ECO:0000256" key="8">
    <source>
        <dbReference type="ARBA" id="ARBA00022723"/>
    </source>
</evidence>
<keyword evidence="11" id="KW-0238">DNA-binding</keyword>
<evidence type="ECO:0000256" key="11">
    <source>
        <dbReference type="ARBA" id="ARBA00023125"/>
    </source>
</evidence>
<dbReference type="GeneID" id="34598872"/>
<comment type="function">
    <text evidence="1">Probable acetyltransferase, which acetylates the inositol ring of phosphatidylinositol during biosynthesis of GPI-anchor.</text>
</comment>
<dbReference type="GO" id="GO:0003677">
    <property type="term" value="F:DNA binding"/>
    <property type="evidence" value="ECO:0007669"/>
    <property type="project" value="UniProtKB-KW"/>
</dbReference>
<feature type="transmembrane region" description="Helical" evidence="16">
    <location>
        <begin position="1013"/>
        <end position="1031"/>
    </location>
</feature>
<gene>
    <name evidence="18" type="ORF">AYO21_03701</name>
</gene>
<keyword evidence="9 16" id="KW-1133">Transmembrane helix</keyword>
<dbReference type="RefSeq" id="XP_022513918.1">
    <property type="nucleotide sequence ID" value="XM_022653675.1"/>
</dbReference>
<comment type="caution">
    <text evidence="18">The sequence shown here is derived from an EMBL/GenBank/DDBJ whole genome shotgun (WGS) entry which is preliminary data.</text>
</comment>
<dbReference type="CDD" id="cd00067">
    <property type="entry name" value="GAL4"/>
    <property type="match status" value="1"/>
</dbReference>
<dbReference type="Pfam" id="PF04082">
    <property type="entry name" value="Fungal_trans"/>
    <property type="match status" value="1"/>
</dbReference>
<keyword evidence="13" id="KW-0804">Transcription</keyword>
<dbReference type="AlphaFoldDB" id="A0A177FDY9"/>
<dbReference type="GO" id="GO:0032216">
    <property type="term" value="F:glucosaminyl-phosphatidylinositol O-acyltransferase activity"/>
    <property type="evidence" value="ECO:0007669"/>
    <property type="project" value="TreeGrafter"/>
</dbReference>
<feature type="transmembrane region" description="Helical" evidence="16">
    <location>
        <begin position="545"/>
        <end position="562"/>
    </location>
</feature>
<evidence type="ECO:0000256" key="3">
    <source>
        <dbReference type="ARBA" id="ARBA00004687"/>
    </source>
</evidence>
<evidence type="ECO:0000256" key="1">
    <source>
        <dbReference type="ARBA" id="ARBA00002531"/>
    </source>
</evidence>
<dbReference type="PANTHER" id="PTHR20661:SF0">
    <property type="entry name" value="PHOSPHATIDYLINOSITOL-GLYCAN BIOSYNTHESIS CLASS W PROTEIN"/>
    <property type="match status" value="1"/>
</dbReference>
<feature type="transmembrane region" description="Helical" evidence="16">
    <location>
        <begin position="600"/>
        <end position="616"/>
    </location>
</feature>
<evidence type="ECO:0000256" key="16">
    <source>
        <dbReference type="SAM" id="Phobius"/>
    </source>
</evidence>
<evidence type="ECO:0000256" key="2">
    <source>
        <dbReference type="ARBA" id="ARBA00004477"/>
    </source>
</evidence>
<evidence type="ECO:0000256" key="9">
    <source>
        <dbReference type="ARBA" id="ARBA00022989"/>
    </source>
</evidence>
<keyword evidence="19" id="KW-1185">Reference proteome</keyword>
<evidence type="ECO:0000256" key="14">
    <source>
        <dbReference type="ARBA" id="ARBA00023242"/>
    </source>
</evidence>
<feature type="region of interest" description="Disordered" evidence="15">
    <location>
        <begin position="78"/>
        <end position="97"/>
    </location>
</feature>
<dbReference type="Proteomes" id="UP000077002">
    <property type="component" value="Unassembled WGS sequence"/>
</dbReference>
<evidence type="ECO:0000256" key="13">
    <source>
        <dbReference type="ARBA" id="ARBA00023163"/>
    </source>
</evidence>
<keyword evidence="12 16" id="KW-0472">Membrane</keyword>
<comment type="similarity">
    <text evidence="4">Belongs to the PIGW family.</text>
</comment>
<comment type="pathway">
    <text evidence="3">Glycolipid biosynthesis; glycosylphosphatidylinositol-anchor biosynthesis.</text>
</comment>
<evidence type="ECO:0000259" key="17">
    <source>
        <dbReference type="PROSITE" id="PS50048"/>
    </source>
</evidence>
<dbReference type="PROSITE" id="PS00463">
    <property type="entry name" value="ZN2_CY6_FUNGAL_1"/>
    <property type="match status" value="1"/>
</dbReference>